<keyword evidence="3" id="KW-1185">Reference proteome</keyword>
<feature type="region of interest" description="Disordered" evidence="1">
    <location>
        <begin position="81"/>
        <end position="117"/>
    </location>
</feature>
<evidence type="ECO:0000313" key="3">
    <source>
        <dbReference type="Proteomes" id="UP001457282"/>
    </source>
</evidence>
<dbReference type="PANTHER" id="PTHR48238">
    <property type="entry name" value="BNACNNG09570D PROTEIN"/>
    <property type="match status" value="1"/>
</dbReference>
<comment type="caution">
    <text evidence="2">The sequence shown here is derived from an EMBL/GenBank/DDBJ whole genome shotgun (WGS) entry which is preliminary data.</text>
</comment>
<accession>A0AAW1WQ03</accession>
<dbReference type="EMBL" id="JBEDUW010000005">
    <property type="protein sequence ID" value="KAK9926708.1"/>
    <property type="molecule type" value="Genomic_DNA"/>
</dbReference>
<dbReference type="PANTHER" id="PTHR48238:SF1">
    <property type="entry name" value="(RAPE) HYPOTHETICAL PROTEIN"/>
    <property type="match status" value="1"/>
</dbReference>
<organism evidence="2 3">
    <name type="scientific">Rubus argutus</name>
    <name type="common">Southern blackberry</name>
    <dbReference type="NCBI Taxonomy" id="59490"/>
    <lineage>
        <taxon>Eukaryota</taxon>
        <taxon>Viridiplantae</taxon>
        <taxon>Streptophyta</taxon>
        <taxon>Embryophyta</taxon>
        <taxon>Tracheophyta</taxon>
        <taxon>Spermatophyta</taxon>
        <taxon>Magnoliopsida</taxon>
        <taxon>eudicotyledons</taxon>
        <taxon>Gunneridae</taxon>
        <taxon>Pentapetalae</taxon>
        <taxon>rosids</taxon>
        <taxon>fabids</taxon>
        <taxon>Rosales</taxon>
        <taxon>Rosaceae</taxon>
        <taxon>Rosoideae</taxon>
        <taxon>Rosoideae incertae sedis</taxon>
        <taxon>Rubus</taxon>
    </lineage>
</organism>
<gene>
    <name evidence="2" type="ORF">M0R45_023921</name>
</gene>
<evidence type="ECO:0000313" key="2">
    <source>
        <dbReference type="EMBL" id="KAK9926708.1"/>
    </source>
</evidence>
<dbReference type="Proteomes" id="UP001457282">
    <property type="component" value="Unassembled WGS sequence"/>
</dbReference>
<protein>
    <submittedName>
        <fullName evidence="2">Uncharacterized protein</fullName>
    </submittedName>
</protein>
<evidence type="ECO:0000256" key="1">
    <source>
        <dbReference type="SAM" id="MobiDB-lite"/>
    </source>
</evidence>
<dbReference type="AlphaFoldDB" id="A0AAW1WQ03"/>
<reference evidence="2 3" key="1">
    <citation type="journal article" date="2023" name="G3 (Bethesda)">
        <title>A chromosome-length genome assembly and annotation of blackberry (Rubus argutus, cv. 'Hillquist').</title>
        <authorList>
            <person name="Bruna T."/>
            <person name="Aryal R."/>
            <person name="Dudchenko O."/>
            <person name="Sargent D.J."/>
            <person name="Mead D."/>
            <person name="Buti M."/>
            <person name="Cavallini A."/>
            <person name="Hytonen T."/>
            <person name="Andres J."/>
            <person name="Pham M."/>
            <person name="Weisz D."/>
            <person name="Mascagni F."/>
            <person name="Usai G."/>
            <person name="Natali L."/>
            <person name="Bassil N."/>
            <person name="Fernandez G.E."/>
            <person name="Lomsadze A."/>
            <person name="Armour M."/>
            <person name="Olukolu B."/>
            <person name="Poorten T."/>
            <person name="Britton C."/>
            <person name="Davik J."/>
            <person name="Ashrafi H."/>
            <person name="Aiden E.L."/>
            <person name="Borodovsky M."/>
            <person name="Worthington M."/>
        </authorList>
    </citation>
    <scope>NUCLEOTIDE SEQUENCE [LARGE SCALE GENOMIC DNA]</scope>
    <source>
        <strain evidence="2">PI 553951</strain>
    </source>
</reference>
<feature type="compositionally biased region" description="Low complexity" evidence="1">
    <location>
        <begin position="150"/>
        <end position="162"/>
    </location>
</feature>
<feature type="compositionally biased region" description="Low complexity" evidence="1">
    <location>
        <begin position="100"/>
        <end position="114"/>
    </location>
</feature>
<feature type="region of interest" description="Disordered" evidence="1">
    <location>
        <begin position="139"/>
        <end position="168"/>
    </location>
</feature>
<name>A0AAW1WQ03_RUBAR</name>
<proteinExistence type="predicted"/>
<sequence length="186" mass="19740">MFGRVRASSCPAESLERPPSKIFKDDSLSIYEATLVKLKLGSKHNLSPCSNGIWETDAGSNSSSPQSEPMNLEVNCASAGTSSSLDSVASPPQEEVMAFDTDCSSDRSSTSSSSKQPRNTEVSVLYLFSKFKRAHDAISSSSGEAMTIDSAGVSPSSSGSRSINNTEQQLEQECISSLPATHICML</sequence>